<sequence length="474" mass="51645">MLLENLSPETFALKLSDPAAKLKLSYLNDLLANSEYLLIQFMKQQNVWQGPFPPPPSGFPSSSQTIELGTVLYLFNNPAQIADPDIRKYAQYAKGALGLPDSLLTTVNYNWIISHVLVYDDGSIISGGKYETYDQGWFVAFLNMVITDLNDAWFGFQSGSPNPIPLKPRAGSNEVLMALVGDWGTGDNTAAAVMNQLVGQVPRYIVHVGDVYYSGTPATGSMAGSYFHPGEEKNNLVAVWPKTNDPSNYSFTLNSNHEMYTGANGLYGDALTSTTPFHAQQGLTYFALSLGGWTILGLDSAYFGTSSDAFMSGYIGGDIFNRDQINWISGLNLDPSKTIVLTHHTGFEWDGSGFMALWDQVTGALGGDPYAWYWGHVHNGIVYNSPLTMNGTNGFPQTTKTFARCLGHGALPYGEATVLNGNSAVKWMEKGPGLLHNGFGTLRFRLNGNGMVDSIQEQFYHIGSSAPVYSGLLF</sequence>
<dbReference type="RefSeq" id="WP_341839237.1">
    <property type="nucleotide sequence ID" value="NZ_CP149792.1"/>
</dbReference>
<dbReference type="SUPFAM" id="SSF56300">
    <property type="entry name" value="Metallo-dependent phosphatases"/>
    <property type="match status" value="1"/>
</dbReference>
<evidence type="ECO:0000313" key="2">
    <source>
        <dbReference type="Proteomes" id="UP001449657"/>
    </source>
</evidence>
<proteinExistence type="predicted"/>
<gene>
    <name evidence="1" type="ORF">WJU22_16295</name>
</gene>
<dbReference type="InterPro" id="IPR029052">
    <property type="entry name" value="Metallo-depent_PP-like"/>
</dbReference>
<protein>
    <recommendedName>
        <fullName evidence="3">Calcineurin-like phosphoesterase domain-containing protein</fullName>
    </recommendedName>
</protein>
<accession>A0ABZ2Z1A1</accession>
<evidence type="ECO:0008006" key="3">
    <source>
        <dbReference type="Google" id="ProtNLM"/>
    </source>
</evidence>
<dbReference type="Gene3D" id="3.60.21.10">
    <property type="match status" value="1"/>
</dbReference>
<dbReference type="EMBL" id="CP150096">
    <property type="protein sequence ID" value="WZN44456.1"/>
    <property type="molecule type" value="Genomic_DNA"/>
</dbReference>
<organism evidence="1 2">
    <name type="scientific">Chitinophaga caseinilytica</name>
    <dbReference type="NCBI Taxonomy" id="2267521"/>
    <lineage>
        <taxon>Bacteria</taxon>
        <taxon>Pseudomonadati</taxon>
        <taxon>Bacteroidota</taxon>
        <taxon>Chitinophagia</taxon>
        <taxon>Chitinophagales</taxon>
        <taxon>Chitinophagaceae</taxon>
        <taxon>Chitinophaga</taxon>
    </lineage>
</organism>
<evidence type="ECO:0000313" key="1">
    <source>
        <dbReference type="EMBL" id="WZN44456.1"/>
    </source>
</evidence>
<name>A0ABZ2Z1A1_9BACT</name>
<dbReference type="Proteomes" id="UP001449657">
    <property type="component" value="Chromosome"/>
</dbReference>
<keyword evidence="2" id="KW-1185">Reference proteome</keyword>
<reference evidence="1 2" key="1">
    <citation type="submission" date="2024-03" db="EMBL/GenBank/DDBJ databases">
        <title>Chitinophaga caseinilytica sp. nov., a casein hydrolysing bacterium isolated from forest soil.</title>
        <authorList>
            <person name="Lee D.S."/>
            <person name="Han D.M."/>
            <person name="Baek J.H."/>
            <person name="Choi D.G."/>
            <person name="Jeon J.H."/>
            <person name="Jeon C.O."/>
        </authorList>
    </citation>
    <scope>NUCLEOTIDE SEQUENCE [LARGE SCALE GENOMIC DNA]</scope>
    <source>
        <strain evidence="1 2">KACC 19118</strain>
    </source>
</reference>